<comment type="caution">
    <text evidence="1">The sequence shown here is derived from an EMBL/GenBank/DDBJ whole genome shotgun (WGS) entry which is preliminary data.</text>
</comment>
<keyword evidence="2" id="KW-1185">Reference proteome</keyword>
<sequence>MRRQMFPGPFCGPASNIVVATVASNPLMCNWSLDSARVWWRTRFSGPTAEWMQKSDRELGMLSSVWRSATDLRASCRCFEHDRWKGRGTSFQFQATSTWSQDDKRVLLSFEVQEAGSCDRGTPRKVKANAQADKPATVAGRGLVQQAVAHLAEDKKV</sequence>
<accession>A0A812U1X4</accession>
<dbReference type="EMBL" id="CAJNDS010002667">
    <property type="protein sequence ID" value="CAE7560665.1"/>
    <property type="molecule type" value="Genomic_DNA"/>
</dbReference>
<name>A0A812U1X4_9DINO</name>
<dbReference type="AlphaFoldDB" id="A0A812U1X4"/>
<reference evidence="1" key="1">
    <citation type="submission" date="2021-02" db="EMBL/GenBank/DDBJ databases">
        <authorList>
            <person name="Dougan E. K."/>
            <person name="Rhodes N."/>
            <person name="Thang M."/>
            <person name="Chan C."/>
        </authorList>
    </citation>
    <scope>NUCLEOTIDE SEQUENCE</scope>
</reference>
<organism evidence="1 2">
    <name type="scientific">Symbiodinium natans</name>
    <dbReference type="NCBI Taxonomy" id="878477"/>
    <lineage>
        <taxon>Eukaryota</taxon>
        <taxon>Sar</taxon>
        <taxon>Alveolata</taxon>
        <taxon>Dinophyceae</taxon>
        <taxon>Suessiales</taxon>
        <taxon>Symbiodiniaceae</taxon>
        <taxon>Symbiodinium</taxon>
    </lineage>
</organism>
<dbReference type="Proteomes" id="UP000604046">
    <property type="component" value="Unassembled WGS sequence"/>
</dbReference>
<evidence type="ECO:0000313" key="1">
    <source>
        <dbReference type="EMBL" id="CAE7560665.1"/>
    </source>
</evidence>
<proteinExistence type="predicted"/>
<protein>
    <submittedName>
        <fullName evidence="1">CCC2 protein</fullName>
    </submittedName>
</protein>
<gene>
    <name evidence="1" type="primary">CCC2</name>
    <name evidence="1" type="ORF">SNAT2548_LOCUS31608</name>
</gene>
<evidence type="ECO:0000313" key="2">
    <source>
        <dbReference type="Proteomes" id="UP000604046"/>
    </source>
</evidence>